<accession>A0A6A6R727</accession>
<comment type="subunit">
    <text evidence="8">Component of the Mediator complex.</text>
</comment>
<evidence type="ECO:0000256" key="3">
    <source>
        <dbReference type="ARBA" id="ARBA00019610"/>
    </source>
</evidence>
<dbReference type="Pfam" id="PF10156">
    <property type="entry name" value="Med17"/>
    <property type="match status" value="1"/>
</dbReference>
<dbReference type="InterPro" id="IPR019313">
    <property type="entry name" value="Mediator_Med17"/>
</dbReference>
<comment type="function">
    <text evidence="8">Component of the Mediator complex, a coactivator involved in the regulated transcription of nearly all RNA polymerase II-dependent genes. Mediator functions as a bridge to convey information from gene-specific regulatory proteins to the basal RNA polymerase II transcription machinery. Mediator is recruited to promoters by direct interactions with regulatory proteins and serves as a scaffold for the assembly of a functional preinitiation complex with RNA polymerase II and the general transcription factors.</text>
</comment>
<evidence type="ECO:0000256" key="1">
    <source>
        <dbReference type="ARBA" id="ARBA00004123"/>
    </source>
</evidence>
<evidence type="ECO:0000256" key="9">
    <source>
        <dbReference type="SAM" id="MobiDB-lite"/>
    </source>
</evidence>
<dbReference type="EMBL" id="MU004183">
    <property type="protein sequence ID" value="KAF2500174.1"/>
    <property type="molecule type" value="Genomic_DNA"/>
</dbReference>
<feature type="compositionally biased region" description="Polar residues" evidence="9">
    <location>
        <begin position="388"/>
        <end position="397"/>
    </location>
</feature>
<protein>
    <recommendedName>
        <fullName evidence="3 8">Mediator of RNA polymerase II transcription subunit 17</fullName>
    </recommendedName>
    <alternativeName>
        <fullName evidence="7 8">Mediator complex subunit 17</fullName>
    </alternativeName>
</protein>
<evidence type="ECO:0000256" key="2">
    <source>
        <dbReference type="ARBA" id="ARBA00005635"/>
    </source>
</evidence>
<evidence type="ECO:0000256" key="8">
    <source>
        <dbReference type="RuleBase" id="RU364140"/>
    </source>
</evidence>
<evidence type="ECO:0000256" key="6">
    <source>
        <dbReference type="ARBA" id="ARBA00023242"/>
    </source>
</evidence>
<feature type="region of interest" description="Disordered" evidence="9">
    <location>
        <begin position="1"/>
        <end position="23"/>
    </location>
</feature>
<dbReference type="GO" id="GO:0070847">
    <property type="term" value="C:core mediator complex"/>
    <property type="evidence" value="ECO:0007669"/>
    <property type="project" value="TreeGrafter"/>
</dbReference>
<evidence type="ECO:0000313" key="10">
    <source>
        <dbReference type="EMBL" id="KAF2500174.1"/>
    </source>
</evidence>
<feature type="region of interest" description="Disordered" evidence="9">
    <location>
        <begin position="381"/>
        <end position="400"/>
    </location>
</feature>
<keyword evidence="6 8" id="KW-0539">Nucleus</keyword>
<dbReference type="PANTHER" id="PTHR13114:SF7">
    <property type="entry name" value="MEDIATOR OF RNA POLYMERASE II TRANSCRIPTION SUBUNIT 17"/>
    <property type="match status" value="1"/>
</dbReference>
<dbReference type="Proteomes" id="UP000799750">
    <property type="component" value="Unassembled WGS sequence"/>
</dbReference>
<dbReference type="GO" id="GO:0016592">
    <property type="term" value="C:mediator complex"/>
    <property type="evidence" value="ECO:0007669"/>
    <property type="project" value="InterPro"/>
</dbReference>
<reference evidence="10" key="1">
    <citation type="journal article" date="2020" name="Stud. Mycol.">
        <title>101 Dothideomycetes genomes: a test case for predicting lifestyles and emergence of pathogens.</title>
        <authorList>
            <person name="Haridas S."/>
            <person name="Albert R."/>
            <person name="Binder M."/>
            <person name="Bloem J."/>
            <person name="Labutti K."/>
            <person name="Salamov A."/>
            <person name="Andreopoulos B."/>
            <person name="Baker S."/>
            <person name="Barry K."/>
            <person name="Bills G."/>
            <person name="Bluhm B."/>
            <person name="Cannon C."/>
            <person name="Castanera R."/>
            <person name="Culley D."/>
            <person name="Daum C."/>
            <person name="Ezra D."/>
            <person name="Gonzalez J."/>
            <person name="Henrissat B."/>
            <person name="Kuo A."/>
            <person name="Liang C."/>
            <person name="Lipzen A."/>
            <person name="Lutzoni F."/>
            <person name="Magnuson J."/>
            <person name="Mondo S."/>
            <person name="Nolan M."/>
            <person name="Ohm R."/>
            <person name="Pangilinan J."/>
            <person name="Park H.-J."/>
            <person name="Ramirez L."/>
            <person name="Alfaro M."/>
            <person name="Sun H."/>
            <person name="Tritt A."/>
            <person name="Yoshinaga Y."/>
            <person name="Zwiers L.-H."/>
            <person name="Turgeon B."/>
            <person name="Goodwin S."/>
            <person name="Spatafora J."/>
            <person name="Crous P."/>
            <person name="Grigoriev I."/>
        </authorList>
    </citation>
    <scope>NUCLEOTIDE SEQUENCE</scope>
    <source>
        <strain evidence="10">CBS 269.34</strain>
    </source>
</reference>
<dbReference type="GO" id="GO:0003712">
    <property type="term" value="F:transcription coregulator activity"/>
    <property type="evidence" value="ECO:0007669"/>
    <property type="project" value="InterPro"/>
</dbReference>
<name>A0A6A6R727_9PEZI</name>
<gene>
    <name evidence="8" type="primary">MED17</name>
    <name evidence="10" type="ORF">BU16DRAFT_501806</name>
</gene>
<dbReference type="PANTHER" id="PTHR13114">
    <property type="entry name" value="MEDIATOR OF RNA POLYMERASE II TRANSCRIPTION SUBUNIT 17"/>
    <property type="match status" value="1"/>
</dbReference>
<organism evidence="10 11">
    <name type="scientific">Lophium mytilinum</name>
    <dbReference type="NCBI Taxonomy" id="390894"/>
    <lineage>
        <taxon>Eukaryota</taxon>
        <taxon>Fungi</taxon>
        <taxon>Dikarya</taxon>
        <taxon>Ascomycota</taxon>
        <taxon>Pezizomycotina</taxon>
        <taxon>Dothideomycetes</taxon>
        <taxon>Pleosporomycetidae</taxon>
        <taxon>Mytilinidiales</taxon>
        <taxon>Mytilinidiaceae</taxon>
        <taxon>Lophium</taxon>
    </lineage>
</organism>
<evidence type="ECO:0000256" key="5">
    <source>
        <dbReference type="ARBA" id="ARBA00023163"/>
    </source>
</evidence>
<comment type="similarity">
    <text evidence="2 8">Belongs to the Mediator complex subunit 17 family.</text>
</comment>
<evidence type="ECO:0000313" key="11">
    <source>
        <dbReference type="Proteomes" id="UP000799750"/>
    </source>
</evidence>
<sequence>MADIESESLPVSLRPWPTEDPSSDDIQLQFARLFQQRGHFRHITEEGLREEIATEKDGIDDVMEGVEEGEEAPAQDEKERWEELMKAKMQMVGFIGTALNEARYIQDYLSLLVSRDAPKLADTTLSPYVKQYKLPGTLGIDKWPLKELDAPEKRRQELAAKGWRMKGLEDAADSVLQAATRLESEVRKETQYWEEVLSIAQKGWSVRRITREGRKAILGVQFGFSEASDHFKSRGFSPLRMDDKGGIILDAGLSQKPKAVRVRIQEDGRITGSSKLPSADGITQPSIEDLIRRARDSLFEEELYHEMSLETRILLSHEVRMRDSVIHLPAPATDESKRIVLIDIVLLDETLPQIDDHSSDSVARNVVEALRVLLLHAHRQRLHDRSQTPRPLSEQKTPNLPPPILRPLLNYFHNAQAIQSVQDYLQNTKAILSSAGLNVSTKLKFDPKLSNLTETIKTSPTETKSSADKLVSTLIIPQTTTASIDLPSSLKSAIQQEPLNIAIHTLVTKPTFGTRYTLSLPQSVATAISSEVVTAGTFTFTTLADLTSYIDLVISLDLSTSVIAKALSGWAPLKGLPKLTKQPRKLSPSDASKQPRKHLRINLEQTRLLVKCVWETVPERVEEYAWDGGVRKGKKSLEEVVAEWDVKP</sequence>
<keyword evidence="8" id="KW-0010">Activator</keyword>
<dbReference type="GO" id="GO:0006357">
    <property type="term" value="P:regulation of transcription by RNA polymerase II"/>
    <property type="evidence" value="ECO:0007669"/>
    <property type="project" value="InterPro"/>
</dbReference>
<proteinExistence type="inferred from homology"/>
<evidence type="ECO:0000256" key="4">
    <source>
        <dbReference type="ARBA" id="ARBA00023015"/>
    </source>
</evidence>
<comment type="subcellular location">
    <subcellularLocation>
        <location evidence="1 8">Nucleus</location>
    </subcellularLocation>
</comment>
<dbReference type="AlphaFoldDB" id="A0A6A6R727"/>
<dbReference type="Gene3D" id="6.10.250.2620">
    <property type="match status" value="1"/>
</dbReference>
<evidence type="ECO:0000256" key="7">
    <source>
        <dbReference type="ARBA" id="ARBA00032014"/>
    </source>
</evidence>
<keyword evidence="11" id="KW-1185">Reference proteome</keyword>
<keyword evidence="4 8" id="KW-0805">Transcription regulation</keyword>
<dbReference type="OrthoDB" id="5319830at2759"/>
<keyword evidence="5 8" id="KW-0804">Transcription</keyword>